<evidence type="ECO:0000313" key="4">
    <source>
        <dbReference type="Proteomes" id="UP001519887"/>
    </source>
</evidence>
<dbReference type="InterPro" id="IPR050345">
    <property type="entry name" value="Aliph_Amidase/BUP"/>
</dbReference>
<organism evidence="3 4">
    <name type="scientific">Paenibacillus sepulcri</name>
    <dbReference type="NCBI Taxonomy" id="359917"/>
    <lineage>
        <taxon>Bacteria</taxon>
        <taxon>Bacillati</taxon>
        <taxon>Bacillota</taxon>
        <taxon>Bacilli</taxon>
        <taxon>Bacillales</taxon>
        <taxon>Paenibacillaceae</taxon>
        <taxon>Paenibacillus</taxon>
    </lineage>
</organism>
<proteinExistence type="predicted"/>
<dbReference type="CDD" id="cd07197">
    <property type="entry name" value="nitrilase"/>
    <property type="match status" value="1"/>
</dbReference>
<reference evidence="3 4" key="1">
    <citation type="submission" date="2021-07" db="EMBL/GenBank/DDBJ databases">
        <title>Paenibacillus radiodurans sp. nov., isolated from the southeastern edge of Tengger Desert.</title>
        <authorList>
            <person name="Zhang G."/>
        </authorList>
    </citation>
    <scope>NUCLEOTIDE SEQUENCE [LARGE SCALE GENOMIC DNA]</scope>
    <source>
        <strain evidence="3 4">CCM 7311</strain>
    </source>
</reference>
<gene>
    <name evidence="3" type="ORF">K0U00_42860</name>
</gene>
<evidence type="ECO:0000259" key="2">
    <source>
        <dbReference type="PROSITE" id="PS50263"/>
    </source>
</evidence>
<protein>
    <submittedName>
        <fullName evidence="3">Carbon-nitrogen hydrolase family protein</fullName>
    </submittedName>
</protein>
<dbReference type="PROSITE" id="PS50263">
    <property type="entry name" value="CN_HYDROLASE"/>
    <property type="match status" value="1"/>
</dbReference>
<dbReference type="SUPFAM" id="SSF56317">
    <property type="entry name" value="Carbon-nitrogen hydrolase"/>
    <property type="match status" value="1"/>
</dbReference>
<evidence type="ECO:0000256" key="1">
    <source>
        <dbReference type="ARBA" id="ARBA00022801"/>
    </source>
</evidence>
<accession>A0ABS7CIR0</accession>
<name>A0ABS7CIR0_9BACL</name>
<dbReference type="PANTHER" id="PTHR43674:SF16">
    <property type="entry name" value="CARBON-NITROGEN FAMILY, PUTATIVE (AFU_ORTHOLOGUE AFUA_5G02350)-RELATED"/>
    <property type="match status" value="1"/>
</dbReference>
<feature type="non-terminal residue" evidence="3">
    <location>
        <position position="186"/>
    </location>
</feature>
<keyword evidence="1 3" id="KW-0378">Hydrolase</keyword>
<dbReference type="GO" id="GO:0016787">
    <property type="term" value="F:hydrolase activity"/>
    <property type="evidence" value="ECO:0007669"/>
    <property type="project" value="UniProtKB-KW"/>
</dbReference>
<dbReference type="EMBL" id="JAHZIK010002489">
    <property type="protein sequence ID" value="MBW7460828.1"/>
    <property type="molecule type" value="Genomic_DNA"/>
</dbReference>
<comment type="caution">
    <text evidence="3">The sequence shown here is derived from an EMBL/GenBank/DDBJ whole genome shotgun (WGS) entry which is preliminary data.</text>
</comment>
<dbReference type="PANTHER" id="PTHR43674">
    <property type="entry name" value="NITRILASE C965.09-RELATED"/>
    <property type="match status" value="1"/>
</dbReference>
<evidence type="ECO:0000313" key="3">
    <source>
        <dbReference type="EMBL" id="MBW7460828.1"/>
    </source>
</evidence>
<dbReference type="Gene3D" id="3.60.110.10">
    <property type="entry name" value="Carbon-nitrogen hydrolase"/>
    <property type="match status" value="1"/>
</dbReference>
<dbReference type="InterPro" id="IPR036526">
    <property type="entry name" value="C-N_Hydrolase_sf"/>
</dbReference>
<dbReference type="Proteomes" id="UP001519887">
    <property type="component" value="Unassembled WGS sequence"/>
</dbReference>
<dbReference type="InterPro" id="IPR003010">
    <property type="entry name" value="C-N_Hydrolase"/>
</dbReference>
<dbReference type="Pfam" id="PF00795">
    <property type="entry name" value="CN_hydrolase"/>
    <property type="match status" value="1"/>
</dbReference>
<feature type="domain" description="CN hydrolase" evidence="2">
    <location>
        <begin position="7"/>
        <end position="186"/>
    </location>
</feature>
<keyword evidence="4" id="KW-1185">Reference proteome</keyword>
<sequence>MGYENIVTVASVNFNAEWGNKAGNLERIKGYIQAAADRGAKIVLFPETALTGYDVKGDSIEMQVGIAETIPGPASDGLAALTKSLGLYVVLGMIEKDAEDPALIYNSALVLGPEGVIGSYRKIHPAGKESMWAKKGSEPLMFDTPWGPVGVGICYDSYCFPELTRHYSALGSRLYLNPTAVSEIEG</sequence>